<organism evidence="2">
    <name type="scientific">marine metagenome</name>
    <dbReference type="NCBI Taxonomy" id="408172"/>
    <lineage>
        <taxon>unclassified sequences</taxon>
        <taxon>metagenomes</taxon>
        <taxon>ecological metagenomes</taxon>
    </lineage>
</organism>
<name>A0A382KFM1_9ZZZZ</name>
<dbReference type="Pfam" id="PF13860">
    <property type="entry name" value="FlgD_ig"/>
    <property type="match status" value="1"/>
</dbReference>
<feature type="non-terminal residue" evidence="2">
    <location>
        <position position="1"/>
    </location>
</feature>
<dbReference type="EMBL" id="UINC01080410">
    <property type="protein sequence ID" value="SVC23320.1"/>
    <property type="molecule type" value="Genomic_DNA"/>
</dbReference>
<dbReference type="AlphaFoldDB" id="A0A382KFM1"/>
<proteinExistence type="predicted"/>
<gene>
    <name evidence="2" type="ORF">METZ01_LOCUS276174</name>
</gene>
<evidence type="ECO:0000313" key="2">
    <source>
        <dbReference type="EMBL" id="SVC23320.1"/>
    </source>
</evidence>
<protein>
    <recommendedName>
        <fullName evidence="1">FlgD/Vpr Ig-like domain-containing protein</fullName>
    </recommendedName>
</protein>
<reference evidence="2" key="1">
    <citation type="submission" date="2018-05" db="EMBL/GenBank/DDBJ databases">
        <authorList>
            <person name="Lanie J.A."/>
            <person name="Ng W.-L."/>
            <person name="Kazmierczak K.M."/>
            <person name="Andrzejewski T.M."/>
            <person name="Davidsen T.M."/>
            <person name="Wayne K.J."/>
            <person name="Tettelin H."/>
            <person name="Glass J.I."/>
            <person name="Rusch D."/>
            <person name="Podicherti R."/>
            <person name="Tsui H.-C.T."/>
            <person name="Winkler M.E."/>
        </authorList>
    </citation>
    <scope>NUCLEOTIDE SEQUENCE</scope>
</reference>
<accession>A0A382KFM1</accession>
<dbReference type="InterPro" id="IPR025965">
    <property type="entry name" value="FlgD/Vpr_Ig-like"/>
</dbReference>
<evidence type="ECO:0000259" key="1">
    <source>
        <dbReference type="Pfam" id="PF13860"/>
    </source>
</evidence>
<dbReference type="Gene3D" id="2.60.40.4070">
    <property type="match status" value="1"/>
</dbReference>
<feature type="domain" description="FlgD/Vpr Ig-like" evidence="1">
    <location>
        <begin position="89"/>
        <end position="141"/>
    </location>
</feature>
<sequence>VRIHDEGSGVARAWIEVDGAPLANSERDFDGSWLPVPVLVGDGTARVVAEDRAGHRAVLELASDLRPQRFRLGQNYPNPFNPETTIPLTVPQGARLDLTIYSATGQRVRHLVFGSLPGGDHLIRWDGRNDAGFSVASGSFFYQAVIRGREVTGPTVEVKQMALIR</sequence>